<dbReference type="EMBL" id="LJYF01000016">
    <property type="protein sequence ID" value="KRP98871.1"/>
    <property type="molecule type" value="Genomic_DNA"/>
</dbReference>
<comment type="caution">
    <text evidence="2">The sequence shown here is derived from an EMBL/GenBank/DDBJ whole genome shotgun (WGS) entry which is preliminary data.</text>
</comment>
<name>A0A0R3CMI5_9BRAD</name>
<protein>
    <submittedName>
        <fullName evidence="2">Uncharacterized protein</fullName>
    </submittedName>
</protein>
<accession>A0A0R3CMI5</accession>
<organism evidence="2 3">
    <name type="scientific">Bradyrhizobium yuanmingense</name>
    <dbReference type="NCBI Taxonomy" id="108015"/>
    <lineage>
        <taxon>Bacteria</taxon>
        <taxon>Pseudomonadati</taxon>
        <taxon>Pseudomonadota</taxon>
        <taxon>Alphaproteobacteria</taxon>
        <taxon>Hyphomicrobiales</taxon>
        <taxon>Nitrobacteraceae</taxon>
        <taxon>Bradyrhizobium</taxon>
    </lineage>
</organism>
<feature type="region of interest" description="Disordered" evidence="1">
    <location>
        <begin position="23"/>
        <end position="43"/>
    </location>
</feature>
<dbReference type="AlphaFoldDB" id="A0A0R3CMI5"/>
<gene>
    <name evidence="2" type="ORF">AOQ72_16280</name>
</gene>
<evidence type="ECO:0000313" key="2">
    <source>
        <dbReference type="EMBL" id="KRP98871.1"/>
    </source>
</evidence>
<dbReference type="Proteomes" id="UP000051380">
    <property type="component" value="Unassembled WGS sequence"/>
</dbReference>
<evidence type="ECO:0000313" key="3">
    <source>
        <dbReference type="Proteomes" id="UP000051380"/>
    </source>
</evidence>
<evidence type="ECO:0000256" key="1">
    <source>
        <dbReference type="SAM" id="MobiDB-lite"/>
    </source>
</evidence>
<reference evidence="2 3" key="1">
    <citation type="submission" date="2015-09" db="EMBL/GenBank/DDBJ databases">
        <title>Draft Genome Sequence of the Strain BR 3267 (Bradyrhizobium yuanmingense) recommended as inoculant for cowpea in Brazil.</title>
        <authorList>
            <person name="Simoes-Araujo J.L."/>
            <person name="Zilli J.E."/>
        </authorList>
    </citation>
    <scope>NUCLEOTIDE SEQUENCE [LARGE SCALE GENOMIC DNA]</scope>
    <source>
        <strain evidence="2 3">BR3267</strain>
    </source>
</reference>
<sequence length="101" mass="11472">MGQFAPISRYVVASRPAIRLSHGTSAHLRQTQRPRDNEAVHRPHNHQQLEMIICCAGTASGASPLFVELCRYDRCRSYMQIDKLHTMRTATLEERALPARS</sequence>
<proteinExistence type="predicted"/>